<evidence type="ECO:0000313" key="2">
    <source>
        <dbReference type="Proteomes" id="UP000537204"/>
    </source>
</evidence>
<sequence>MPSQELYANKQFKRKINIAYLKLIIIICKYYNHKYQSQKLLS</sequence>
<reference evidence="1 2" key="1">
    <citation type="submission" date="2020-08" db="EMBL/GenBank/DDBJ databases">
        <title>Genomic Encyclopedia of Type Strains, Phase IV (KMG-V): Genome sequencing to study the core and pangenomes of soil and plant-associated prokaryotes.</title>
        <authorList>
            <person name="Whitman W."/>
        </authorList>
    </citation>
    <scope>NUCLEOTIDE SEQUENCE [LARGE SCALE GENOMIC DNA]</scope>
    <source>
        <strain evidence="1 2">S3M1</strain>
    </source>
</reference>
<accession>A0A7W8ZQR6</accession>
<dbReference type="AlphaFoldDB" id="A0A7W8ZQR6"/>
<dbReference type="Proteomes" id="UP000537204">
    <property type="component" value="Unassembled WGS sequence"/>
</dbReference>
<gene>
    <name evidence="1" type="ORF">HDE68_004088</name>
</gene>
<protein>
    <submittedName>
        <fullName evidence="1">Uncharacterized protein</fullName>
    </submittedName>
</protein>
<organism evidence="1 2">
    <name type="scientific">Pedobacter cryoconitis</name>
    <dbReference type="NCBI Taxonomy" id="188932"/>
    <lineage>
        <taxon>Bacteria</taxon>
        <taxon>Pseudomonadati</taxon>
        <taxon>Bacteroidota</taxon>
        <taxon>Sphingobacteriia</taxon>
        <taxon>Sphingobacteriales</taxon>
        <taxon>Sphingobacteriaceae</taxon>
        <taxon>Pedobacter</taxon>
    </lineage>
</organism>
<dbReference type="EMBL" id="JACHCE010000007">
    <property type="protein sequence ID" value="MBB5638162.1"/>
    <property type="molecule type" value="Genomic_DNA"/>
</dbReference>
<proteinExistence type="predicted"/>
<evidence type="ECO:0000313" key="1">
    <source>
        <dbReference type="EMBL" id="MBB5638162.1"/>
    </source>
</evidence>
<name>A0A7W8ZQR6_9SPHI</name>
<comment type="caution">
    <text evidence="1">The sequence shown here is derived from an EMBL/GenBank/DDBJ whole genome shotgun (WGS) entry which is preliminary data.</text>
</comment>